<protein>
    <submittedName>
        <fullName evidence="1">UPF0175 family protein</fullName>
    </submittedName>
</protein>
<evidence type="ECO:0000313" key="1">
    <source>
        <dbReference type="EMBL" id="NER30711.1"/>
    </source>
</evidence>
<reference evidence="1" key="1">
    <citation type="submission" date="2019-11" db="EMBL/GenBank/DDBJ databases">
        <title>Genomic insights into an expanded diversity of filamentous marine cyanobacteria reveals the extraordinary biosynthetic potential of Moorea and Okeania.</title>
        <authorList>
            <person name="Ferreira Leao T."/>
            <person name="Wang M."/>
            <person name="Moss N."/>
            <person name="Da Silva R."/>
            <person name="Sanders J."/>
            <person name="Nurk S."/>
            <person name="Gurevich A."/>
            <person name="Humphrey G."/>
            <person name="Reher R."/>
            <person name="Zhu Q."/>
            <person name="Belda-Ferre P."/>
            <person name="Glukhov E."/>
            <person name="Rex R."/>
            <person name="Dorrestein P.C."/>
            <person name="Knight R."/>
            <person name="Pevzner P."/>
            <person name="Gerwick W.H."/>
            <person name="Gerwick L."/>
        </authorList>
    </citation>
    <scope>NUCLEOTIDE SEQUENCE</scope>
    <source>
        <strain evidence="1">SIO1C4</strain>
    </source>
</reference>
<sequence>MSLELRIDYPETLPDALQQTREQFEQEAKWAMAVKLFEMKRLSSGMAATLIGTDRVCFLLNLHRYGVAMIDLTEEELLSDLGNA</sequence>
<accession>A0A6B3NMB7</accession>
<dbReference type="InterPro" id="IPR005368">
    <property type="entry name" value="UPF0175"/>
</dbReference>
<dbReference type="EMBL" id="JAAHFQ010000627">
    <property type="protein sequence ID" value="NER30711.1"/>
    <property type="molecule type" value="Genomic_DNA"/>
</dbReference>
<name>A0A6B3NMB7_9CYAN</name>
<gene>
    <name evidence="1" type="ORF">F6J89_24625</name>
</gene>
<dbReference type="Pfam" id="PF03683">
    <property type="entry name" value="UPF0175"/>
    <property type="match status" value="1"/>
</dbReference>
<proteinExistence type="predicted"/>
<organism evidence="1">
    <name type="scientific">Symploca sp. SIO1C4</name>
    <dbReference type="NCBI Taxonomy" id="2607765"/>
    <lineage>
        <taxon>Bacteria</taxon>
        <taxon>Bacillati</taxon>
        <taxon>Cyanobacteriota</taxon>
        <taxon>Cyanophyceae</taxon>
        <taxon>Coleofasciculales</taxon>
        <taxon>Coleofasciculaceae</taxon>
        <taxon>Symploca</taxon>
    </lineage>
</organism>
<dbReference type="AlphaFoldDB" id="A0A6B3NMB7"/>
<comment type="caution">
    <text evidence="1">The sequence shown here is derived from an EMBL/GenBank/DDBJ whole genome shotgun (WGS) entry which is preliminary data.</text>
</comment>